<sequence length="411" mass="48904">MLHEKPVRSDALGGDVDDMNMAWKREKRRRKHLSSSTDAPTATSQGHQAPISDMAIVQAQDHELLPRIDSGEEKERTQELFGPHVILSEEDQASYAQKLLPNIRPPIEMMSTISWMDNFKVQVRQGRYRIAYYKAMNPRCELKHPDAYSEDEIRDQEYFKHLQEDESFEWFFHTDDSWIPDLEDYQRIVLKNLMPGSFGPEYLDIDGYRELYHTYEMDDVYVKYYGEISKKIKWIGDFLHMDTRSAEWIDMETRGWRQALRIATQLPHMTVRLASFAYNEYILELREDATLKDLDLVFFEIWRLVVKHNKDYMDAMKEVSGMDKFRRHKRIMNAELKASPVFCTMKQRINWITRERGIDLNTEDDKARDLFRKGVARFKKKNMVKYAEKRMEIGELLNLHKRIEVPGRIEV</sequence>
<organism evidence="1 2">
    <name type="scientific">Avena sativa</name>
    <name type="common">Oat</name>
    <dbReference type="NCBI Taxonomy" id="4498"/>
    <lineage>
        <taxon>Eukaryota</taxon>
        <taxon>Viridiplantae</taxon>
        <taxon>Streptophyta</taxon>
        <taxon>Embryophyta</taxon>
        <taxon>Tracheophyta</taxon>
        <taxon>Spermatophyta</taxon>
        <taxon>Magnoliopsida</taxon>
        <taxon>Liliopsida</taxon>
        <taxon>Poales</taxon>
        <taxon>Poaceae</taxon>
        <taxon>BOP clade</taxon>
        <taxon>Pooideae</taxon>
        <taxon>Poodae</taxon>
        <taxon>Poeae</taxon>
        <taxon>Poeae Chloroplast Group 1 (Aveneae type)</taxon>
        <taxon>Aveninae</taxon>
        <taxon>Avena</taxon>
    </lineage>
</organism>
<reference evidence="1" key="1">
    <citation type="submission" date="2021-05" db="EMBL/GenBank/DDBJ databases">
        <authorList>
            <person name="Scholz U."/>
            <person name="Mascher M."/>
            <person name="Fiebig A."/>
        </authorList>
    </citation>
    <scope>NUCLEOTIDE SEQUENCE [LARGE SCALE GENOMIC DNA]</scope>
</reference>
<protein>
    <submittedName>
        <fullName evidence="1">Uncharacterized protein</fullName>
    </submittedName>
</protein>
<name>A0ACD5UH91_AVESA</name>
<accession>A0ACD5UH91</accession>
<proteinExistence type="predicted"/>
<evidence type="ECO:0000313" key="1">
    <source>
        <dbReference type="EnsemblPlants" id="AVESA.00010b.r2.2AG0247120.1.CDS"/>
    </source>
</evidence>
<keyword evidence="2" id="KW-1185">Reference proteome</keyword>
<dbReference type="Proteomes" id="UP001732700">
    <property type="component" value="Chromosome 2A"/>
</dbReference>
<dbReference type="EnsemblPlants" id="AVESA.00010b.r2.2AG0247120.1">
    <property type="protein sequence ID" value="AVESA.00010b.r2.2AG0247120.1.CDS"/>
    <property type="gene ID" value="AVESA.00010b.r2.2AG0247120"/>
</dbReference>
<evidence type="ECO:0000313" key="2">
    <source>
        <dbReference type="Proteomes" id="UP001732700"/>
    </source>
</evidence>
<reference evidence="1" key="2">
    <citation type="submission" date="2025-09" db="UniProtKB">
        <authorList>
            <consortium name="EnsemblPlants"/>
        </authorList>
    </citation>
    <scope>IDENTIFICATION</scope>
</reference>